<dbReference type="InterPro" id="IPR014710">
    <property type="entry name" value="RmlC-like_jellyroll"/>
</dbReference>
<evidence type="ECO:0000313" key="2">
    <source>
        <dbReference type="EMBL" id="MBB2991427.1"/>
    </source>
</evidence>
<dbReference type="InterPro" id="IPR008579">
    <property type="entry name" value="UGlyAH_Cupin_dom"/>
</dbReference>
<evidence type="ECO:0000259" key="1">
    <source>
        <dbReference type="Pfam" id="PF05899"/>
    </source>
</evidence>
<sequence length="114" mass="11959">MNALAPHIVIKAGTVPLDSSEVPSEQVAEGRPRTGSTPLGTFAGLEIGVWEMSAGAMRDTEADEVFVVIAGSARVEFEDGTAALELGVGDVVRLLAGAKTVWTVHEPLRKVYLA</sequence>
<name>A0A839Q6Z4_MYCIR</name>
<dbReference type="Proteomes" id="UP000550501">
    <property type="component" value="Unassembled WGS sequence"/>
</dbReference>
<dbReference type="InterPro" id="IPR011051">
    <property type="entry name" value="RmlC_Cupin_sf"/>
</dbReference>
<feature type="domain" description="(S)-ureidoglycine aminohydrolase cupin" evidence="1">
    <location>
        <begin position="46"/>
        <end position="112"/>
    </location>
</feature>
<accession>A0A839Q6Z4</accession>
<dbReference type="SUPFAM" id="SSF51182">
    <property type="entry name" value="RmlC-like cupins"/>
    <property type="match status" value="1"/>
</dbReference>
<comment type="caution">
    <text evidence="2">The sequence shown here is derived from an EMBL/GenBank/DDBJ whole genome shotgun (WGS) entry which is preliminary data.</text>
</comment>
<keyword evidence="3" id="KW-1185">Reference proteome</keyword>
<reference evidence="2 3" key="1">
    <citation type="submission" date="2020-08" db="EMBL/GenBank/DDBJ databases">
        <title>The Agave Microbiome: Exploring the role of microbial communities in plant adaptations to desert environments.</title>
        <authorList>
            <person name="Partida-Martinez L.P."/>
        </authorList>
    </citation>
    <scope>NUCLEOTIDE SEQUENCE [LARGE SCALE GENOMIC DNA]</scope>
    <source>
        <strain evidence="2 3">AT2.18</strain>
    </source>
</reference>
<proteinExistence type="predicted"/>
<dbReference type="PANTHER" id="PTHR40943:SF1">
    <property type="entry name" value="CYTOPLASMIC PROTEIN"/>
    <property type="match status" value="1"/>
</dbReference>
<dbReference type="RefSeq" id="WP_183469085.1">
    <property type="nucleotide sequence ID" value="NZ_JACHVU010000005.1"/>
</dbReference>
<dbReference type="EMBL" id="JACHVU010000005">
    <property type="protein sequence ID" value="MBB2991427.1"/>
    <property type="molecule type" value="Genomic_DNA"/>
</dbReference>
<evidence type="ECO:0000313" key="3">
    <source>
        <dbReference type="Proteomes" id="UP000550501"/>
    </source>
</evidence>
<protein>
    <recommendedName>
        <fullName evidence="1">(S)-ureidoglycine aminohydrolase cupin domain-containing protein</fullName>
    </recommendedName>
</protein>
<dbReference type="Gene3D" id="2.60.120.10">
    <property type="entry name" value="Jelly Rolls"/>
    <property type="match status" value="1"/>
</dbReference>
<dbReference type="PANTHER" id="PTHR40943">
    <property type="entry name" value="CYTOPLASMIC PROTEIN-RELATED"/>
    <property type="match status" value="1"/>
</dbReference>
<dbReference type="Pfam" id="PF05899">
    <property type="entry name" value="Cupin_3"/>
    <property type="match status" value="1"/>
</dbReference>
<organism evidence="2 3">
    <name type="scientific">Mycolicibacterium iranicum</name>
    <name type="common">Mycobacterium iranicum</name>
    <dbReference type="NCBI Taxonomy" id="912594"/>
    <lineage>
        <taxon>Bacteria</taxon>
        <taxon>Bacillati</taxon>
        <taxon>Actinomycetota</taxon>
        <taxon>Actinomycetes</taxon>
        <taxon>Mycobacteriales</taxon>
        <taxon>Mycobacteriaceae</taxon>
        <taxon>Mycolicibacterium</taxon>
    </lineage>
</organism>
<dbReference type="AlphaFoldDB" id="A0A839Q6Z4"/>
<gene>
    <name evidence="2" type="ORF">FHR72_002911</name>
</gene>